<dbReference type="InterPro" id="IPR002528">
    <property type="entry name" value="MATE_fam"/>
</dbReference>
<feature type="transmembrane region" description="Helical" evidence="7">
    <location>
        <begin position="399"/>
        <end position="419"/>
    </location>
</feature>
<evidence type="ECO:0000313" key="9">
    <source>
        <dbReference type="Proteomes" id="UP001519271"/>
    </source>
</evidence>
<accession>A0ABS4G7M1</accession>
<reference evidence="8 9" key="1">
    <citation type="submission" date="2021-03" db="EMBL/GenBank/DDBJ databases">
        <title>Genomic Encyclopedia of Type Strains, Phase IV (KMG-IV): sequencing the most valuable type-strain genomes for metagenomic binning, comparative biology and taxonomic classification.</title>
        <authorList>
            <person name="Goeker M."/>
        </authorList>
    </citation>
    <scope>NUCLEOTIDE SEQUENCE [LARGE SCALE GENOMIC DNA]</scope>
    <source>
        <strain evidence="8 9">DSM 6139</strain>
    </source>
</reference>
<dbReference type="PANTHER" id="PTHR42925:SF2">
    <property type="entry name" value="NA+ DRIVEN MULTIDRUG EFFLUX PUMP"/>
    <property type="match status" value="1"/>
</dbReference>
<feature type="transmembrane region" description="Helical" evidence="7">
    <location>
        <begin position="194"/>
        <end position="222"/>
    </location>
</feature>
<evidence type="ECO:0000256" key="7">
    <source>
        <dbReference type="SAM" id="Phobius"/>
    </source>
</evidence>
<feature type="transmembrane region" description="Helical" evidence="7">
    <location>
        <begin position="15"/>
        <end position="33"/>
    </location>
</feature>
<evidence type="ECO:0000313" key="8">
    <source>
        <dbReference type="EMBL" id="MBP1920560.1"/>
    </source>
</evidence>
<dbReference type="Pfam" id="PF01554">
    <property type="entry name" value="MatE"/>
    <property type="match status" value="2"/>
</dbReference>
<protein>
    <submittedName>
        <fullName evidence="8">MATE family efflux protein</fullName>
    </submittedName>
</protein>
<comment type="subcellular location">
    <subcellularLocation>
        <location evidence="1">Cell membrane</location>
        <topology evidence="1">Multi-pass membrane protein</topology>
    </subcellularLocation>
</comment>
<dbReference type="PANTHER" id="PTHR42925">
    <property type="entry name" value="MULTIDRUG AND TOXIN EFFLUX PROTEIN MATE FAMILY"/>
    <property type="match status" value="1"/>
</dbReference>
<keyword evidence="3" id="KW-1003">Cell membrane</keyword>
<dbReference type="CDD" id="cd13134">
    <property type="entry name" value="MATE_like_8"/>
    <property type="match status" value="1"/>
</dbReference>
<keyword evidence="6 7" id="KW-0472">Membrane</keyword>
<sequence>MIDTIFGKPGDEKRTFYKGLMTIAIPVVIQNLLSSSLNMVDNLMIGRLGENSIAAVGLANQVFFIYSLIIFGLSSGASIFYAQHHGSKDYSSLRRFLGMASAIALSAAMVFTAAAVIFPGALLRIFTTEPDVIADGTAYLRIVGLSYALNSLSFSLVFALRATNQAMVPMAASSVALATNTVLNYILINGHLGFPALGVSGAAIATVIARVIEFVILIRAVYGRDNVLKAKLSELLSFTKADMSKFFKVASPVIINESMWAAGIVMYNFSYSKIGVDAFASVQITNVVSQLFYVFAFGVCNAASIMIGNRIGEERYDLVKDYSRRIMRLTLFLGLSTSGLMLLLKGPILSLYSVAPDTLANTGVLLTIVAAIIPVRIFNVLFVVGFFRGGGDTRFAMGAELISLWIVGVPAVAAAALIFRLPVTVAYSLSIAEDLVKFALCYPRYRSGNWFRRVI</sequence>
<keyword evidence="5 7" id="KW-1133">Transmembrane helix</keyword>
<feature type="transmembrane region" description="Helical" evidence="7">
    <location>
        <begin position="364"/>
        <end position="387"/>
    </location>
</feature>
<name>A0ABS4G7M1_9CLOT</name>
<feature type="transmembrane region" description="Helical" evidence="7">
    <location>
        <begin position="246"/>
        <end position="267"/>
    </location>
</feature>
<feature type="transmembrane region" description="Helical" evidence="7">
    <location>
        <begin position="138"/>
        <end position="160"/>
    </location>
</feature>
<dbReference type="EMBL" id="JAGGKC010000032">
    <property type="protein sequence ID" value="MBP1920560.1"/>
    <property type="molecule type" value="Genomic_DNA"/>
</dbReference>
<feature type="transmembrane region" description="Helical" evidence="7">
    <location>
        <begin position="287"/>
        <end position="308"/>
    </location>
</feature>
<dbReference type="InterPro" id="IPR047135">
    <property type="entry name" value="YsiQ"/>
</dbReference>
<dbReference type="InterPro" id="IPR048279">
    <property type="entry name" value="MdtK-like"/>
</dbReference>
<dbReference type="RefSeq" id="WP_209460728.1">
    <property type="nucleotide sequence ID" value="NZ_JAGGKC010000032.1"/>
</dbReference>
<feature type="transmembrane region" description="Helical" evidence="7">
    <location>
        <begin position="329"/>
        <end position="352"/>
    </location>
</feature>
<evidence type="ECO:0000256" key="2">
    <source>
        <dbReference type="ARBA" id="ARBA00022448"/>
    </source>
</evidence>
<gene>
    <name evidence="8" type="ORF">J2Z34_003073</name>
</gene>
<evidence type="ECO:0000256" key="5">
    <source>
        <dbReference type="ARBA" id="ARBA00022989"/>
    </source>
</evidence>
<evidence type="ECO:0000256" key="3">
    <source>
        <dbReference type="ARBA" id="ARBA00022475"/>
    </source>
</evidence>
<dbReference type="PIRSF" id="PIRSF006603">
    <property type="entry name" value="DinF"/>
    <property type="match status" value="1"/>
</dbReference>
<evidence type="ECO:0000256" key="1">
    <source>
        <dbReference type="ARBA" id="ARBA00004651"/>
    </source>
</evidence>
<dbReference type="Proteomes" id="UP001519271">
    <property type="component" value="Unassembled WGS sequence"/>
</dbReference>
<evidence type="ECO:0000256" key="6">
    <source>
        <dbReference type="ARBA" id="ARBA00023136"/>
    </source>
</evidence>
<keyword evidence="2" id="KW-0813">Transport</keyword>
<keyword evidence="9" id="KW-1185">Reference proteome</keyword>
<proteinExistence type="predicted"/>
<feature type="transmembrane region" description="Helical" evidence="7">
    <location>
        <begin position="53"/>
        <end position="81"/>
    </location>
</feature>
<evidence type="ECO:0000256" key="4">
    <source>
        <dbReference type="ARBA" id="ARBA00022692"/>
    </source>
</evidence>
<organism evidence="8 9">
    <name type="scientific">Youngiibacter multivorans</name>
    <dbReference type="NCBI Taxonomy" id="937251"/>
    <lineage>
        <taxon>Bacteria</taxon>
        <taxon>Bacillati</taxon>
        <taxon>Bacillota</taxon>
        <taxon>Clostridia</taxon>
        <taxon>Eubacteriales</taxon>
        <taxon>Clostridiaceae</taxon>
        <taxon>Youngiibacter</taxon>
    </lineage>
</organism>
<dbReference type="NCBIfam" id="TIGR00797">
    <property type="entry name" value="matE"/>
    <property type="match status" value="1"/>
</dbReference>
<keyword evidence="4 7" id="KW-0812">Transmembrane</keyword>
<feature type="transmembrane region" description="Helical" evidence="7">
    <location>
        <begin position="167"/>
        <end position="188"/>
    </location>
</feature>
<comment type="caution">
    <text evidence="8">The sequence shown here is derived from an EMBL/GenBank/DDBJ whole genome shotgun (WGS) entry which is preliminary data.</text>
</comment>
<feature type="transmembrane region" description="Helical" evidence="7">
    <location>
        <begin position="102"/>
        <end position="126"/>
    </location>
</feature>